<dbReference type="KEGG" id="pspi:PS2015_2283"/>
<dbReference type="RefSeq" id="WP_058022365.1">
    <property type="nucleotide sequence ID" value="NZ_CP013189.1"/>
</dbReference>
<dbReference type="EC" id="2.7.1.24" evidence="5 6"/>
<evidence type="ECO:0000256" key="4">
    <source>
        <dbReference type="ARBA" id="ARBA00022993"/>
    </source>
</evidence>
<name>A0A0S2KEZ9_9GAMM</name>
<dbReference type="CDD" id="cd02022">
    <property type="entry name" value="DPCK"/>
    <property type="match status" value="1"/>
</dbReference>
<evidence type="ECO:0000313" key="7">
    <source>
        <dbReference type="EMBL" id="ALO46918.1"/>
    </source>
</evidence>
<dbReference type="GO" id="GO:0005737">
    <property type="term" value="C:cytoplasm"/>
    <property type="evidence" value="ECO:0007669"/>
    <property type="project" value="UniProtKB-SubCell"/>
</dbReference>
<dbReference type="PROSITE" id="PS51219">
    <property type="entry name" value="DPCK"/>
    <property type="match status" value="1"/>
</dbReference>
<dbReference type="GO" id="GO:0005524">
    <property type="term" value="F:ATP binding"/>
    <property type="evidence" value="ECO:0007669"/>
    <property type="project" value="UniProtKB-UniRule"/>
</dbReference>
<keyword evidence="3 5" id="KW-0067">ATP-binding</keyword>
<dbReference type="AlphaFoldDB" id="A0A0S2KEZ9"/>
<dbReference type="InterPro" id="IPR001977">
    <property type="entry name" value="Depp_CoAkinase"/>
</dbReference>
<evidence type="ECO:0000256" key="5">
    <source>
        <dbReference type="HAMAP-Rule" id="MF_00376"/>
    </source>
</evidence>
<dbReference type="NCBIfam" id="TIGR00152">
    <property type="entry name" value="dephospho-CoA kinase"/>
    <property type="match status" value="1"/>
</dbReference>
<dbReference type="SUPFAM" id="SSF52540">
    <property type="entry name" value="P-loop containing nucleoside triphosphate hydrolases"/>
    <property type="match status" value="1"/>
</dbReference>
<gene>
    <name evidence="5" type="primary">coaE</name>
    <name evidence="7" type="ORF">PS2015_2283</name>
</gene>
<dbReference type="Proteomes" id="UP000065641">
    <property type="component" value="Chromosome"/>
</dbReference>
<dbReference type="InterPro" id="IPR027417">
    <property type="entry name" value="P-loop_NTPase"/>
</dbReference>
<dbReference type="Gene3D" id="3.40.50.300">
    <property type="entry name" value="P-loop containing nucleotide triphosphate hydrolases"/>
    <property type="match status" value="1"/>
</dbReference>
<dbReference type="EMBL" id="CP013189">
    <property type="protein sequence ID" value="ALO46918.1"/>
    <property type="molecule type" value="Genomic_DNA"/>
</dbReference>
<dbReference type="UniPathway" id="UPA00241">
    <property type="reaction ID" value="UER00356"/>
</dbReference>
<keyword evidence="5" id="KW-0963">Cytoplasm</keyword>
<comment type="similarity">
    <text evidence="1 5">Belongs to the CoaE family.</text>
</comment>
<accession>A0A0S2KEZ9</accession>
<comment type="catalytic activity">
    <reaction evidence="5">
        <text>3'-dephospho-CoA + ATP = ADP + CoA + H(+)</text>
        <dbReference type="Rhea" id="RHEA:18245"/>
        <dbReference type="ChEBI" id="CHEBI:15378"/>
        <dbReference type="ChEBI" id="CHEBI:30616"/>
        <dbReference type="ChEBI" id="CHEBI:57287"/>
        <dbReference type="ChEBI" id="CHEBI:57328"/>
        <dbReference type="ChEBI" id="CHEBI:456216"/>
        <dbReference type="EC" id="2.7.1.24"/>
    </reaction>
</comment>
<dbReference type="GO" id="GO:0015937">
    <property type="term" value="P:coenzyme A biosynthetic process"/>
    <property type="evidence" value="ECO:0007669"/>
    <property type="project" value="UniProtKB-UniRule"/>
</dbReference>
<keyword evidence="5 7" id="KW-0418">Kinase</keyword>
<evidence type="ECO:0000313" key="8">
    <source>
        <dbReference type="Proteomes" id="UP000065641"/>
    </source>
</evidence>
<keyword evidence="2 5" id="KW-0547">Nucleotide-binding</keyword>
<dbReference type="Pfam" id="PF01121">
    <property type="entry name" value="CoaE"/>
    <property type="match status" value="1"/>
</dbReference>
<protein>
    <recommendedName>
        <fullName evidence="5 6">Dephospho-CoA kinase</fullName>
        <ecNumber evidence="5 6">2.7.1.24</ecNumber>
    </recommendedName>
    <alternativeName>
        <fullName evidence="5">Dephosphocoenzyme A kinase</fullName>
    </alternativeName>
</protein>
<feature type="binding site" evidence="5">
    <location>
        <begin position="17"/>
        <end position="22"/>
    </location>
    <ligand>
        <name>ATP</name>
        <dbReference type="ChEBI" id="CHEBI:30616"/>
    </ligand>
</feature>
<organism evidence="7 8">
    <name type="scientific">Pseudohongiella spirulinae</name>
    <dbReference type="NCBI Taxonomy" id="1249552"/>
    <lineage>
        <taxon>Bacteria</taxon>
        <taxon>Pseudomonadati</taxon>
        <taxon>Pseudomonadota</taxon>
        <taxon>Gammaproteobacteria</taxon>
        <taxon>Pseudomonadales</taxon>
        <taxon>Pseudohongiellaceae</taxon>
        <taxon>Pseudohongiella</taxon>
    </lineage>
</organism>
<dbReference type="PATRIC" id="fig|1249552.3.peg.2296"/>
<evidence type="ECO:0000256" key="2">
    <source>
        <dbReference type="ARBA" id="ARBA00022741"/>
    </source>
</evidence>
<dbReference type="PANTHER" id="PTHR10695">
    <property type="entry name" value="DEPHOSPHO-COA KINASE-RELATED"/>
    <property type="match status" value="1"/>
</dbReference>
<dbReference type="HAMAP" id="MF_00376">
    <property type="entry name" value="Dephospho_CoA_kinase"/>
    <property type="match status" value="1"/>
</dbReference>
<proteinExistence type="inferred from homology"/>
<evidence type="ECO:0000256" key="1">
    <source>
        <dbReference type="ARBA" id="ARBA00009018"/>
    </source>
</evidence>
<reference evidence="7 8" key="1">
    <citation type="submission" date="2015-11" db="EMBL/GenBank/DDBJ databases">
        <authorList>
            <person name="Zhang Y."/>
            <person name="Guo Z."/>
        </authorList>
    </citation>
    <scope>NUCLEOTIDE SEQUENCE [LARGE SCALE GENOMIC DNA]</scope>
    <source>
        <strain evidence="7 8">KCTC 32221</strain>
    </source>
</reference>
<keyword evidence="5" id="KW-0808">Transferase</keyword>
<dbReference type="OrthoDB" id="9812943at2"/>
<keyword evidence="8" id="KW-1185">Reference proteome</keyword>
<dbReference type="GO" id="GO:0004140">
    <property type="term" value="F:dephospho-CoA kinase activity"/>
    <property type="evidence" value="ECO:0007669"/>
    <property type="project" value="UniProtKB-UniRule"/>
</dbReference>
<dbReference type="STRING" id="1249552.PS2015_2283"/>
<comment type="pathway">
    <text evidence="5">Cofactor biosynthesis; coenzyme A biosynthesis; CoA from (R)-pantothenate: step 5/5.</text>
</comment>
<evidence type="ECO:0000256" key="3">
    <source>
        <dbReference type="ARBA" id="ARBA00022840"/>
    </source>
</evidence>
<comment type="function">
    <text evidence="5">Catalyzes the phosphorylation of the 3'-hydroxyl group of dephosphocoenzyme A to form coenzyme A.</text>
</comment>
<dbReference type="PANTHER" id="PTHR10695:SF46">
    <property type="entry name" value="BIFUNCTIONAL COENZYME A SYNTHASE-RELATED"/>
    <property type="match status" value="1"/>
</dbReference>
<keyword evidence="4 5" id="KW-0173">Coenzyme A biosynthesis</keyword>
<evidence type="ECO:0000256" key="6">
    <source>
        <dbReference type="NCBIfam" id="TIGR00152"/>
    </source>
</evidence>
<sequence>MQLKANKLIIGITGGIGSGKTAATDQFAALGIEVIDADRLSREVVKPGSPALQAIAGHFGAGKILTEDGQLNRRALRQIIFTDHDAKKWLEQLLHPLIRQEIVLGLQNSQSPYTILASPLLLETDQQTLCSRILLIDAPEELQIRRTADRDQSDEASVRAIMQTQMPRHQRRSHADDIIVNDGTLEQLHQAVKDLHQTYLELAQ</sequence>
<comment type="subcellular location">
    <subcellularLocation>
        <location evidence="5">Cytoplasm</location>
    </subcellularLocation>
</comment>